<gene>
    <name evidence="3" type="ORF">POCTA_138.1.T0060422</name>
</gene>
<feature type="region of interest" description="Disordered" evidence="2">
    <location>
        <begin position="246"/>
        <end position="268"/>
    </location>
</feature>
<accession>A0A8S1S9B8</accession>
<dbReference type="OMA" id="NTMEKSQ"/>
<organism evidence="3 4">
    <name type="scientific">Paramecium octaurelia</name>
    <dbReference type="NCBI Taxonomy" id="43137"/>
    <lineage>
        <taxon>Eukaryota</taxon>
        <taxon>Sar</taxon>
        <taxon>Alveolata</taxon>
        <taxon>Ciliophora</taxon>
        <taxon>Intramacronucleata</taxon>
        <taxon>Oligohymenophorea</taxon>
        <taxon>Peniculida</taxon>
        <taxon>Parameciidae</taxon>
        <taxon>Paramecium</taxon>
    </lineage>
</organism>
<protein>
    <submittedName>
        <fullName evidence="3">Uncharacterized protein</fullName>
    </submittedName>
</protein>
<feature type="coiled-coil region" evidence="1">
    <location>
        <begin position="405"/>
        <end position="432"/>
    </location>
</feature>
<dbReference type="OrthoDB" id="307210at2759"/>
<evidence type="ECO:0000313" key="3">
    <source>
        <dbReference type="EMBL" id="CAD8135504.1"/>
    </source>
</evidence>
<dbReference type="EMBL" id="CAJJDP010000005">
    <property type="protein sequence ID" value="CAD8135504.1"/>
    <property type="molecule type" value="Genomic_DNA"/>
</dbReference>
<name>A0A8S1S9B8_PAROT</name>
<evidence type="ECO:0000256" key="2">
    <source>
        <dbReference type="SAM" id="MobiDB-lite"/>
    </source>
</evidence>
<sequence length="451" mass="53337">MKTLFTEMDSKSDQQLVKEINSLTLRLNFESPRTQQAMKELNLTKQQCQLKSLSEFLQYTNEVDAMYLNHLQLLKDNLSNLANRRREIVGPSIKIVFTTPKQSKQFNFLKRIFDHDLKQLYQSEMLIKQQQQRTTDKSFKSVEDNLKSISNKAKAHNTTVERRLSLLKQTREDDLDDRLNKSLDFDSKFEPIQKSIQESKTKFKVMMSSKTQQILDYHLEKKKNISDQEELRRTNLQFNTMEKSQRSTHFKQGISSQGRKELVQKQEEEQQQNVINKIVKSNQRTSSQTQQNQSNMQNVIQKMKEEQDKKITKVQQNLTSKSLFQSERENAMTQDIKEKLTSSNSKAKQRLLDIQLKLKSLSQQKQEKQQELLNNYTSKMEKRNETIIEKHLKLRQKLKKNQKSNSNMVQQMHQLIIEKDQLNQNITKAQRLIVTKPTNNIEELLNHVLFN</sequence>
<evidence type="ECO:0000256" key="1">
    <source>
        <dbReference type="SAM" id="Coils"/>
    </source>
</evidence>
<feature type="coiled-coil region" evidence="1">
    <location>
        <begin position="344"/>
        <end position="371"/>
    </location>
</feature>
<evidence type="ECO:0000313" key="4">
    <source>
        <dbReference type="Proteomes" id="UP000683925"/>
    </source>
</evidence>
<comment type="caution">
    <text evidence="3">The sequence shown here is derived from an EMBL/GenBank/DDBJ whole genome shotgun (WGS) entry which is preliminary data.</text>
</comment>
<feature type="compositionally biased region" description="Basic and acidic residues" evidence="2">
    <location>
        <begin position="258"/>
        <end position="268"/>
    </location>
</feature>
<dbReference type="Proteomes" id="UP000683925">
    <property type="component" value="Unassembled WGS sequence"/>
</dbReference>
<proteinExistence type="predicted"/>
<dbReference type="AlphaFoldDB" id="A0A8S1S9B8"/>
<keyword evidence="4" id="KW-1185">Reference proteome</keyword>
<keyword evidence="1" id="KW-0175">Coiled coil</keyword>
<reference evidence="3" key="1">
    <citation type="submission" date="2021-01" db="EMBL/GenBank/DDBJ databases">
        <authorList>
            <consortium name="Genoscope - CEA"/>
            <person name="William W."/>
        </authorList>
    </citation>
    <scope>NUCLEOTIDE SEQUENCE</scope>
</reference>